<dbReference type="RefSeq" id="WP_263122978.1">
    <property type="nucleotide sequence ID" value="NZ_CP106753.1"/>
</dbReference>
<feature type="domain" description="N-(5'phosphoribosyl) anthranilate isomerase (PRAI)" evidence="10">
    <location>
        <begin position="5"/>
        <end position="201"/>
    </location>
</feature>
<keyword evidence="8 9" id="KW-0413">Isomerase</keyword>
<evidence type="ECO:0000256" key="5">
    <source>
        <dbReference type="ARBA" id="ARBA00022605"/>
    </source>
</evidence>
<dbReference type="EMBL" id="CP106753">
    <property type="protein sequence ID" value="UXY13736.1"/>
    <property type="molecule type" value="Genomic_DNA"/>
</dbReference>
<proteinExistence type="inferred from homology"/>
<dbReference type="InterPro" id="IPR044643">
    <property type="entry name" value="TrpF_fam"/>
</dbReference>
<evidence type="ECO:0000256" key="2">
    <source>
        <dbReference type="ARBA" id="ARBA00004664"/>
    </source>
</evidence>
<comment type="pathway">
    <text evidence="2 9">Amino-acid biosynthesis; L-tryptophan biosynthesis; L-tryptophan from chorismate: step 3/5.</text>
</comment>
<reference evidence="11" key="1">
    <citation type="submission" date="2022-10" db="EMBL/GenBank/DDBJ databases">
        <title>Chitiniphilus purpureus sp. nov., a novel chitin-degrading bacterium isolated from crawfish pond sediment.</title>
        <authorList>
            <person name="Li K."/>
        </authorList>
    </citation>
    <scope>NUCLEOTIDE SEQUENCE</scope>
    <source>
        <strain evidence="11">CD1</strain>
    </source>
</reference>
<evidence type="ECO:0000259" key="10">
    <source>
        <dbReference type="Pfam" id="PF00697"/>
    </source>
</evidence>
<evidence type="ECO:0000256" key="6">
    <source>
        <dbReference type="ARBA" id="ARBA00022822"/>
    </source>
</evidence>
<dbReference type="InterPro" id="IPR001240">
    <property type="entry name" value="PRAI_dom"/>
</dbReference>
<dbReference type="Gene3D" id="3.20.20.70">
    <property type="entry name" value="Aldolase class I"/>
    <property type="match status" value="1"/>
</dbReference>
<dbReference type="InterPro" id="IPR013785">
    <property type="entry name" value="Aldolase_TIM"/>
</dbReference>
<keyword evidence="12" id="KW-1185">Reference proteome</keyword>
<evidence type="ECO:0000256" key="1">
    <source>
        <dbReference type="ARBA" id="ARBA00001164"/>
    </source>
</evidence>
<dbReference type="NCBIfam" id="NF002298">
    <property type="entry name" value="PRK01222.1-4"/>
    <property type="match status" value="1"/>
</dbReference>
<dbReference type="PANTHER" id="PTHR42894">
    <property type="entry name" value="N-(5'-PHOSPHORIBOSYL)ANTHRANILATE ISOMERASE"/>
    <property type="match status" value="1"/>
</dbReference>
<name>A0ABY6DJX5_9NEIS</name>
<protein>
    <recommendedName>
        <fullName evidence="4 9">N-(5'-phosphoribosyl)anthranilate isomerase</fullName>
        <shortName evidence="9">PRAI</shortName>
        <ecNumber evidence="3 9">5.3.1.24</ecNumber>
    </recommendedName>
</protein>
<organism evidence="11 12">
    <name type="scientific">Chitiniphilus purpureus</name>
    <dbReference type="NCBI Taxonomy" id="2981137"/>
    <lineage>
        <taxon>Bacteria</taxon>
        <taxon>Pseudomonadati</taxon>
        <taxon>Pseudomonadota</taxon>
        <taxon>Betaproteobacteria</taxon>
        <taxon>Neisseriales</taxon>
        <taxon>Chitinibacteraceae</taxon>
        <taxon>Chitiniphilus</taxon>
    </lineage>
</organism>
<keyword evidence="6 9" id="KW-0822">Tryptophan biosynthesis</keyword>
<evidence type="ECO:0000256" key="4">
    <source>
        <dbReference type="ARBA" id="ARBA00022272"/>
    </source>
</evidence>
<comment type="catalytic activity">
    <reaction evidence="1 9">
        <text>N-(5-phospho-beta-D-ribosyl)anthranilate = 1-(2-carboxyphenylamino)-1-deoxy-D-ribulose 5-phosphate</text>
        <dbReference type="Rhea" id="RHEA:21540"/>
        <dbReference type="ChEBI" id="CHEBI:18277"/>
        <dbReference type="ChEBI" id="CHEBI:58613"/>
        <dbReference type="EC" id="5.3.1.24"/>
    </reaction>
</comment>
<gene>
    <name evidence="9" type="primary">trpF</name>
    <name evidence="11" type="ORF">N8I74_10425</name>
</gene>
<dbReference type="InterPro" id="IPR011060">
    <property type="entry name" value="RibuloseP-bd_barrel"/>
</dbReference>
<evidence type="ECO:0000256" key="8">
    <source>
        <dbReference type="ARBA" id="ARBA00023235"/>
    </source>
</evidence>
<dbReference type="SUPFAM" id="SSF51366">
    <property type="entry name" value="Ribulose-phoshate binding barrel"/>
    <property type="match status" value="1"/>
</dbReference>
<keyword evidence="5 9" id="KW-0028">Amino-acid biosynthesis</keyword>
<dbReference type="Pfam" id="PF00697">
    <property type="entry name" value="PRAI"/>
    <property type="match status" value="1"/>
</dbReference>
<evidence type="ECO:0000256" key="7">
    <source>
        <dbReference type="ARBA" id="ARBA00023141"/>
    </source>
</evidence>
<dbReference type="PANTHER" id="PTHR42894:SF1">
    <property type="entry name" value="N-(5'-PHOSPHORIBOSYL)ANTHRANILATE ISOMERASE"/>
    <property type="match status" value="1"/>
</dbReference>
<dbReference type="NCBIfam" id="NF002299">
    <property type="entry name" value="PRK01222.1-6"/>
    <property type="match status" value="1"/>
</dbReference>
<accession>A0ABY6DJX5</accession>
<dbReference type="HAMAP" id="MF_00135">
    <property type="entry name" value="PRAI"/>
    <property type="match status" value="1"/>
</dbReference>
<sequence>MTPRIKICGLRDAKTAAAAARLGADAIGLVFYPPSPRNVDAVVARAICGALPPFVTSVGLFVDADPALVRAVLDQVPLDLLQFHGDEAPDYCRAFGRPYMKAVRVKHDVNLLEYAARYADARGLLVDAFVDGVPGGTGAAFDWRLLPPGLPLPLVLSGGLDPDNVAAAVAQVRPWAVDVSSGVEARRGVKDLARIAAFIQAVRAASIE</sequence>
<evidence type="ECO:0000256" key="3">
    <source>
        <dbReference type="ARBA" id="ARBA00012572"/>
    </source>
</evidence>
<evidence type="ECO:0000313" key="12">
    <source>
        <dbReference type="Proteomes" id="UP001061302"/>
    </source>
</evidence>
<keyword evidence="7 9" id="KW-0057">Aromatic amino acid biosynthesis</keyword>
<dbReference type="GO" id="GO:0004640">
    <property type="term" value="F:phosphoribosylanthranilate isomerase activity"/>
    <property type="evidence" value="ECO:0007669"/>
    <property type="project" value="UniProtKB-EC"/>
</dbReference>
<evidence type="ECO:0000256" key="9">
    <source>
        <dbReference type="HAMAP-Rule" id="MF_00135"/>
    </source>
</evidence>
<comment type="similarity">
    <text evidence="9">Belongs to the TrpF family.</text>
</comment>
<evidence type="ECO:0000313" key="11">
    <source>
        <dbReference type="EMBL" id="UXY13736.1"/>
    </source>
</evidence>
<dbReference type="EC" id="5.3.1.24" evidence="3 9"/>
<dbReference type="CDD" id="cd00405">
    <property type="entry name" value="PRAI"/>
    <property type="match status" value="1"/>
</dbReference>
<dbReference type="Proteomes" id="UP001061302">
    <property type="component" value="Chromosome"/>
</dbReference>